<protein>
    <submittedName>
        <fullName evidence="1">Uncharacterized protein</fullName>
    </submittedName>
</protein>
<name>A0A8T0GIY4_CERPU</name>
<gene>
    <name evidence="1" type="ORF">KC19_10G069000</name>
</gene>
<organism evidence="1 2">
    <name type="scientific">Ceratodon purpureus</name>
    <name type="common">Fire moss</name>
    <name type="synonym">Dicranum purpureum</name>
    <dbReference type="NCBI Taxonomy" id="3225"/>
    <lineage>
        <taxon>Eukaryota</taxon>
        <taxon>Viridiplantae</taxon>
        <taxon>Streptophyta</taxon>
        <taxon>Embryophyta</taxon>
        <taxon>Bryophyta</taxon>
        <taxon>Bryophytina</taxon>
        <taxon>Bryopsida</taxon>
        <taxon>Dicranidae</taxon>
        <taxon>Pseudoditrichales</taxon>
        <taxon>Ditrichaceae</taxon>
        <taxon>Ceratodon</taxon>
    </lineage>
</organism>
<reference evidence="1" key="1">
    <citation type="submission" date="2020-06" db="EMBL/GenBank/DDBJ databases">
        <title>WGS assembly of Ceratodon purpureus strain R40.</title>
        <authorList>
            <person name="Carey S.B."/>
            <person name="Jenkins J."/>
            <person name="Shu S."/>
            <person name="Lovell J.T."/>
            <person name="Sreedasyam A."/>
            <person name="Maumus F."/>
            <person name="Tiley G.P."/>
            <person name="Fernandez-Pozo N."/>
            <person name="Barry K."/>
            <person name="Chen C."/>
            <person name="Wang M."/>
            <person name="Lipzen A."/>
            <person name="Daum C."/>
            <person name="Saski C.A."/>
            <person name="Payton A.C."/>
            <person name="Mcbreen J.C."/>
            <person name="Conrad R.E."/>
            <person name="Kollar L.M."/>
            <person name="Olsson S."/>
            <person name="Huttunen S."/>
            <person name="Landis J.B."/>
            <person name="Wickett N.J."/>
            <person name="Johnson M.G."/>
            <person name="Rensing S.A."/>
            <person name="Grimwood J."/>
            <person name="Schmutz J."/>
            <person name="Mcdaniel S.F."/>
        </authorList>
    </citation>
    <scope>NUCLEOTIDE SEQUENCE</scope>
    <source>
        <strain evidence="1">R40</strain>
    </source>
</reference>
<dbReference type="SUPFAM" id="SSF75011">
    <property type="entry name" value="3-carboxy-cis,cis-mucoante lactonizing enzyme"/>
    <property type="match status" value="1"/>
</dbReference>
<dbReference type="Gene3D" id="2.130.10.10">
    <property type="entry name" value="YVTN repeat-like/Quinoprotein amine dehydrogenase"/>
    <property type="match status" value="1"/>
</dbReference>
<dbReference type="InterPro" id="IPR015943">
    <property type="entry name" value="WD40/YVTN_repeat-like_dom_sf"/>
</dbReference>
<evidence type="ECO:0000313" key="2">
    <source>
        <dbReference type="Proteomes" id="UP000822688"/>
    </source>
</evidence>
<comment type="caution">
    <text evidence="1">The sequence shown here is derived from an EMBL/GenBank/DDBJ whole genome shotgun (WGS) entry which is preliminary data.</text>
</comment>
<proteinExistence type="predicted"/>
<sequence length="398" mass="44111">MDFRGPVGTVVDPFQNMAAASMRPQEIRAPAPVSVSLPSLPNPVSNAPHKLAAAQNGVVYVIWQDPSTARTTVWIHTEHVNGFKKVGSKTRSSQSGSISFRYTSRPFISIANTFYIGGKKLPSDRPAVFGWKGETLFCSLESTRPVGTNWEYTVLTQSSTGTYLYCGCSDGAIELWRHVDQNQPRVYDRSLTGHRGAICALAVGNDGILISVDDNNRNIVRVWRTQEQVVKLDLGSHQVHRLVCTMDGFLYIMTRAERPARLWCNVKNLVDLAAAAARPGHVRSVYGLEKFSQLQHPQSGPTATHHTVSCFVPHGASRTVYFLSMRPHSFASPTYFVEEWRGNEFVGGVDIGLREFRSWSVSRNGTLYVSSLSTGEIFRWRLAQSSSVTPSPGLRRHG</sequence>
<dbReference type="InterPro" id="IPR001680">
    <property type="entry name" value="WD40_rpt"/>
</dbReference>
<dbReference type="AlphaFoldDB" id="A0A8T0GIY4"/>
<dbReference type="Proteomes" id="UP000822688">
    <property type="component" value="Chromosome 10"/>
</dbReference>
<keyword evidence="2" id="KW-1185">Reference proteome</keyword>
<dbReference type="SMART" id="SM00320">
    <property type="entry name" value="WD40"/>
    <property type="match status" value="2"/>
</dbReference>
<dbReference type="EMBL" id="CM026431">
    <property type="protein sequence ID" value="KAG0558973.1"/>
    <property type="molecule type" value="Genomic_DNA"/>
</dbReference>
<accession>A0A8T0GIY4</accession>
<evidence type="ECO:0000313" key="1">
    <source>
        <dbReference type="EMBL" id="KAG0558973.1"/>
    </source>
</evidence>